<reference evidence="1 2" key="1">
    <citation type="journal article" date="2018" name="Sci. Rep.">
        <title>Genomic signatures of local adaptation to the degree of environmental predictability in rotifers.</title>
        <authorList>
            <person name="Franch-Gras L."/>
            <person name="Hahn C."/>
            <person name="Garcia-Roger E.M."/>
            <person name="Carmona M.J."/>
            <person name="Serra M."/>
            <person name="Gomez A."/>
        </authorList>
    </citation>
    <scope>NUCLEOTIDE SEQUENCE [LARGE SCALE GENOMIC DNA]</scope>
    <source>
        <strain evidence="1">HYR1</strain>
    </source>
</reference>
<organism evidence="1 2">
    <name type="scientific">Brachionus plicatilis</name>
    <name type="common">Marine rotifer</name>
    <name type="synonym">Brachionus muelleri</name>
    <dbReference type="NCBI Taxonomy" id="10195"/>
    <lineage>
        <taxon>Eukaryota</taxon>
        <taxon>Metazoa</taxon>
        <taxon>Spiralia</taxon>
        <taxon>Gnathifera</taxon>
        <taxon>Rotifera</taxon>
        <taxon>Eurotatoria</taxon>
        <taxon>Monogononta</taxon>
        <taxon>Pseudotrocha</taxon>
        <taxon>Ploima</taxon>
        <taxon>Brachionidae</taxon>
        <taxon>Brachionus</taxon>
    </lineage>
</organism>
<dbReference type="AlphaFoldDB" id="A0A3M7S5K6"/>
<name>A0A3M7S5K6_BRAPC</name>
<dbReference type="EMBL" id="REGN01002003">
    <property type="protein sequence ID" value="RNA31041.1"/>
    <property type="molecule type" value="Genomic_DNA"/>
</dbReference>
<gene>
    <name evidence="1" type="ORF">BpHYR1_018692</name>
</gene>
<protein>
    <submittedName>
        <fullName evidence="1">Uncharacterized protein</fullName>
    </submittedName>
</protein>
<comment type="caution">
    <text evidence="1">The sequence shown here is derived from an EMBL/GenBank/DDBJ whole genome shotgun (WGS) entry which is preliminary data.</text>
</comment>
<dbReference type="Proteomes" id="UP000276133">
    <property type="component" value="Unassembled WGS sequence"/>
</dbReference>
<sequence>MQNKRIRYLKFTTYIIVKNDSYTNLEINEGALKFIKIQIIRHLLKFTNKLENDSFLDELMGNN</sequence>
<accession>A0A3M7S5K6</accession>
<keyword evidence="2" id="KW-1185">Reference proteome</keyword>
<proteinExistence type="predicted"/>
<evidence type="ECO:0000313" key="2">
    <source>
        <dbReference type="Proteomes" id="UP000276133"/>
    </source>
</evidence>
<evidence type="ECO:0000313" key="1">
    <source>
        <dbReference type="EMBL" id="RNA31041.1"/>
    </source>
</evidence>